<dbReference type="OrthoDB" id="7464992at2759"/>
<comment type="similarity">
    <text evidence="6">Belongs to the peptidase M48 family.</text>
</comment>
<name>A0A1Y2HRB5_9FUNG</name>
<dbReference type="Pfam" id="PF01435">
    <property type="entry name" value="Peptidase_M48"/>
    <property type="match status" value="1"/>
</dbReference>
<evidence type="ECO:0000256" key="3">
    <source>
        <dbReference type="ARBA" id="ARBA00022801"/>
    </source>
</evidence>
<dbReference type="AlphaFoldDB" id="A0A1Y2HRB5"/>
<feature type="non-terminal residue" evidence="8">
    <location>
        <position position="1"/>
    </location>
</feature>
<dbReference type="CDD" id="cd07331">
    <property type="entry name" value="M48C_Oma1_like"/>
    <property type="match status" value="1"/>
</dbReference>
<evidence type="ECO:0000256" key="2">
    <source>
        <dbReference type="ARBA" id="ARBA00022723"/>
    </source>
</evidence>
<evidence type="ECO:0000313" key="9">
    <source>
        <dbReference type="Proteomes" id="UP000193411"/>
    </source>
</evidence>
<dbReference type="GO" id="GO:0004222">
    <property type="term" value="F:metalloendopeptidase activity"/>
    <property type="evidence" value="ECO:0007669"/>
    <property type="project" value="InterPro"/>
</dbReference>
<evidence type="ECO:0000313" key="8">
    <source>
        <dbReference type="EMBL" id="ORZ37148.1"/>
    </source>
</evidence>
<evidence type="ECO:0000256" key="4">
    <source>
        <dbReference type="ARBA" id="ARBA00022833"/>
    </source>
</evidence>
<evidence type="ECO:0000256" key="6">
    <source>
        <dbReference type="RuleBase" id="RU003983"/>
    </source>
</evidence>
<dbReference type="Proteomes" id="UP000193411">
    <property type="component" value="Unassembled WGS sequence"/>
</dbReference>
<keyword evidence="5 6" id="KW-0482">Metalloprotease</keyword>
<dbReference type="STRING" id="765915.A0A1Y2HRB5"/>
<dbReference type="GO" id="GO:0005743">
    <property type="term" value="C:mitochondrial inner membrane"/>
    <property type="evidence" value="ECO:0007669"/>
    <property type="project" value="TreeGrafter"/>
</dbReference>
<comment type="caution">
    <text evidence="8">The sequence shown here is derived from an EMBL/GenBank/DDBJ whole genome shotgun (WGS) entry which is preliminary data.</text>
</comment>
<accession>A0A1Y2HRB5</accession>
<evidence type="ECO:0000256" key="5">
    <source>
        <dbReference type="ARBA" id="ARBA00023049"/>
    </source>
</evidence>
<sequence length="322" mass="36125">SHQQVRYFNNGPFGPRFQSSSGGFGNKRRFQNSQPFYTDRRNQAFAAVFVAGSGMYYVTHLEVVPISGRRRFMDVTPAMETAMSQQAYAEVMREYAGRFLPSYHPTVLTVKKVARRIIQAAGIDETGWEFHVIDSKEMNAFVLPGGKVFVFTGILPVCQNENGLAAILGHEIAHQVARHSAEKCHLPRFSCLYLQILVTAALDTSASFSRIITELGVMLPFSRKMARSTFLPHENEADSIGLLLMAQACYDPRETVALWQRMEQASKGGPPEFMSTHPAHSSRITKIEQQLPAALDRLNASDCQHASGFLVDMFRSMPMIRW</sequence>
<comment type="cofactor">
    <cofactor evidence="6">
        <name>Zn(2+)</name>
        <dbReference type="ChEBI" id="CHEBI:29105"/>
    </cofactor>
    <text evidence="6">Binds 1 zinc ion per subunit.</text>
</comment>
<proteinExistence type="inferred from homology"/>
<evidence type="ECO:0000256" key="1">
    <source>
        <dbReference type="ARBA" id="ARBA00022670"/>
    </source>
</evidence>
<dbReference type="GO" id="GO:0046872">
    <property type="term" value="F:metal ion binding"/>
    <property type="evidence" value="ECO:0007669"/>
    <property type="project" value="UniProtKB-KW"/>
</dbReference>
<dbReference type="PANTHER" id="PTHR22726">
    <property type="entry name" value="METALLOENDOPEPTIDASE OMA1"/>
    <property type="match status" value="1"/>
</dbReference>
<dbReference type="PANTHER" id="PTHR22726:SF1">
    <property type="entry name" value="METALLOENDOPEPTIDASE OMA1, MITOCHONDRIAL"/>
    <property type="match status" value="1"/>
</dbReference>
<dbReference type="InterPro" id="IPR001915">
    <property type="entry name" value="Peptidase_M48"/>
</dbReference>
<keyword evidence="1 6" id="KW-0645">Protease</keyword>
<organism evidence="8 9">
    <name type="scientific">Catenaria anguillulae PL171</name>
    <dbReference type="NCBI Taxonomy" id="765915"/>
    <lineage>
        <taxon>Eukaryota</taxon>
        <taxon>Fungi</taxon>
        <taxon>Fungi incertae sedis</taxon>
        <taxon>Blastocladiomycota</taxon>
        <taxon>Blastocladiomycetes</taxon>
        <taxon>Blastocladiales</taxon>
        <taxon>Catenariaceae</taxon>
        <taxon>Catenaria</taxon>
    </lineage>
</organism>
<keyword evidence="9" id="KW-1185">Reference proteome</keyword>
<keyword evidence="3 6" id="KW-0378">Hydrolase</keyword>
<feature type="domain" description="Peptidase M48" evidence="7">
    <location>
        <begin position="110"/>
        <end position="289"/>
    </location>
</feature>
<dbReference type="GO" id="GO:0006515">
    <property type="term" value="P:protein quality control for misfolded or incompletely synthesized proteins"/>
    <property type="evidence" value="ECO:0007669"/>
    <property type="project" value="TreeGrafter"/>
</dbReference>
<reference evidence="8 9" key="1">
    <citation type="submission" date="2016-07" db="EMBL/GenBank/DDBJ databases">
        <title>Pervasive Adenine N6-methylation of Active Genes in Fungi.</title>
        <authorList>
            <consortium name="DOE Joint Genome Institute"/>
            <person name="Mondo S.J."/>
            <person name="Dannebaum R.O."/>
            <person name="Kuo R.C."/>
            <person name="Labutti K."/>
            <person name="Haridas S."/>
            <person name="Kuo A."/>
            <person name="Salamov A."/>
            <person name="Ahrendt S.R."/>
            <person name="Lipzen A."/>
            <person name="Sullivan W."/>
            <person name="Andreopoulos W.B."/>
            <person name="Clum A."/>
            <person name="Lindquist E."/>
            <person name="Daum C."/>
            <person name="Ramamoorthy G.K."/>
            <person name="Gryganskyi A."/>
            <person name="Culley D."/>
            <person name="Magnuson J.K."/>
            <person name="James T.Y."/>
            <person name="O'Malley M.A."/>
            <person name="Stajich J.E."/>
            <person name="Spatafora J.W."/>
            <person name="Visel A."/>
            <person name="Grigoriev I.V."/>
        </authorList>
    </citation>
    <scope>NUCLEOTIDE SEQUENCE [LARGE SCALE GENOMIC DNA]</scope>
    <source>
        <strain evidence="8 9">PL171</strain>
    </source>
</reference>
<gene>
    <name evidence="8" type="ORF">BCR44DRAFT_1388745</name>
</gene>
<dbReference type="InterPro" id="IPR051156">
    <property type="entry name" value="Mito/Outer_Membr_Metalloprot"/>
</dbReference>
<keyword evidence="4 6" id="KW-0862">Zinc</keyword>
<dbReference type="GO" id="GO:0034982">
    <property type="term" value="P:mitochondrial protein processing"/>
    <property type="evidence" value="ECO:0007669"/>
    <property type="project" value="TreeGrafter"/>
</dbReference>
<keyword evidence="2" id="KW-0479">Metal-binding</keyword>
<dbReference type="EMBL" id="MCFL01000014">
    <property type="protein sequence ID" value="ORZ37148.1"/>
    <property type="molecule type" value="Genomic_DNA"/>
</dbReference>
<evidence type="ECO:0000259" key="7">
    <source>
        <dbReference type="Pfam" id="PF01435"/>
    </source>
</evidence>
<dbReference type="Gene3D" id="3.30.2010.10">
    <property type="entry name" value="Metalloproteases ('zincins'), catalytic domain"/>
    <property type="match status" value="1"/>
</dbReference>
<protein>
    <submittedName>
        <fullName evidence="8">Mitochondrial metalloendopeptidase OMA1</fullName>
    </submittedName>
</protein>